<dbReference type="EMBL" id="MLAA01000037">
    <property type="protein sequence ID" value="OOF67931.1"/>
    <property type="molecule type" value="Genomic_DNA"/>
</dbReference>
<evidence type="ECO:0000259" key="3">
    <source>
        <dbReference type="Pfam" id="PF25876"/>
    </source>
</evidence>
<dbReference type="Gene3D" id="1.10.287.470">
    <property type="entry name" value="Helix hairpin bin"/>
    <property type="match status" value="1"/>
</dbReference>
<name>A0ABX3KZC2_9PAST</name>
<dbReference type="PANTHER" id="PTHR30469:SF11">
    <property type="entry name" value="BLL4320 PROTEIN"/>
    <property type="match status" value="1"/>
</dbReference>
<evidence type="ECO:0000256" key="1">
    <source>
        <dbReference type="ARBA" id="ARBA00009477"/>
    </source>
</evidence>
<dbReference type="Gene3D" id="2.40.420.20">
    <property type="match status" value="1"/>
</dbReference>
<feature type="domain" description="Multidrug resistance protein MdtA-like alpha-helical hairpin" evidence="3">
    <location>
        <begin position="117"/>
        <end position="177"/>
    </location>
</feature>
<feature type="domain" description="CusB-like beta-barrel" evidence="5">
    <location>
        <begin position="215"/>
        <end position="287"/>
    </location>
</feature>
<reference evidence="6 7" key="1">
    <citation type="submission" date="2016-10" db="EMBL/GenBank/DDBJ databases">
        <title>Rodentibacter gen. nov. and new species.</title>
        <authorList>
            <person name="Christensen H."/>
        </authorList>
    </citation>
    <scope>NUCLEOTIDE SEQUENCE [LARGE SCALE GENOMIC DNA]</scope>
    <source>
        <strain evidence="6 7">1998236014</strain>
    </source>
</reference>
<comment type="caution">
    <text evidence="6">The sequence shown here is derived from an EMBL/GenBank/DDBJ whole genome shotgun (WGS) entry which is preliminary data.</text>
</comment>
<keyword evidence="7" id="KW-1185">Reference proteome</keyword>
<dbReference type="Pfam" id="PF25954">
    <property type="entry name" value="Beta-barrel_RND_2"/>
    <property type="match status" value="1"/>
</dbReference>
<proteinExistence type="inferred from homology"/>
<accession>A0ABX3KZC2</accession>
<dbReference type="RefSeq" id="WP_077464158.1">
    <property type="nucleotide sequence ID" value="NZ_MLAA01000037.1"/>
</dbReference>
<keyword evidence="2" id="KW-0812">Transmembrane</keyword>
<dbReference type="Gene3D" id="2.40.50.100">
    <property type="match status" value="1"/>
</dbReference>
<dbReference type="Pfam" id="PF25876">
    <property type="entry name" value="HH_MFP_RND"/>
    <property type="match status" value="1"/>
</dbReference>
<dbReference type="InterPro" id="IPR006143">
    <property type="entry name" value="RND_pump_MFP"/>
</dbReference>
<dbReference type="InterPro" id="IPR058792">
    <property type="entry name" value="Beta-barrel_RND_2"/>
</dbReference>
<evidence type="ECO:0000259" key="5">
    <source>
        <dbReference type="Pfam" id="PF25954"/>
    </source>
</evidence>
<keyword evidence="2" id="KW-1133">Transmembrane helix</keyword>
<gene>
    <name evidence="6" type="ORF">BKG89_08775</name>
</gene>
<comment type="similarity">
    <text evidence="1">Belongs to the membrane fusion protein (MFP) (TC 8.A.1) family.</text>
</comment>
<dbReference type="PANTHER" id="PTHR30469">
    <property type="entry name" value="MULTIDRUG RESISTANCE PROTEIN MDTA"/>
    <property type="match status" value="1"/>
</dbReference>
<organism evidence="6 7">
    <name type="scientific">Rodentibacter caecimuris</name>
    <dbReference type="NCBI Taxonomy" id="1796644"/>
    <lineage>
        <taxon>Bacteria</taxon>
        <taxon>Pseudomonadati</taxon>
        <taxon>Pseudomonadota</taxon>
        <taxon>Gammaproteobacteria</taxon>
        <taxon>Pasteurellales</taxon>
        <taxon>Pasteurellaceae</taxon>
        <taxon>Rodentibacter</taxon>
    </lineage>
</organism>
<dbReference type="InterPro" id="IPR058624">
    <property type="entry name" value="MdtA-like_HH"/>
</dbReference>
<feature type="domain" description="Multidrug resistance protein MdtA-like barrel-sandwich hybrid" evidence="4">
    <location>
        <begin position="84"/>
        <end position="201"/>
    </location>
</feature>
<sequence length="406" mass="44209">MGQTQTTRPKRSHVFFMKVILAVFVLIFSGVIGFNVIKGVKIAEFMANLPESPAPVTAVTVQPREWTPVIETTGLIRPNQGAMLSSQNAGTVSNVVVRNGQTVKKGDLLVELDSSVEKASLAAAQAQLPALRQTYQRYVSLLKSNSVSRQEVDNAKSAYDAQVANIESLKAVIERRQIVAPFDGVAGIVKVNVGQYVNIGTEIVRVEDTALMKVDFSISQNDLEKLYIGQRVTATTDARQGETFAAKITAIEPAINSSTGLVTAQATFEPEDGRKLLSGMFSRLRISLPTEKNQIIVPQVAVSYNMYGEIAYVLTALSDEEKNRLLENPMFKQANEGKLDRLYRAKQITVFTKERQGIYSQLQGDEVKAGDKILTGGQQSIGNGSLVELVEKDIVGGTQPATKSNL</sequence>
<dbReference type="Proteomes" id="UP000188820">
    <property type="component" value="Unassembled WGS sequence"/>
</dbReference>
<keyword evidence="2" id="KW-0472">Membrane</keyword>
<dbReference type="NCBIfam" id="TIGR01730">
    <property type="entry name" value="RND_mfp"/>
    <property type="match status" value="1"/>
</dbReference>
<dbReference type="Pfam" id="PF25917">
    <property type="entry name" value="BSH_RND"/>
    <property type="match status" value="1"/>
</dbReference>
<feature type="transmembrane region" description="Helical" evidence="2">
    <location>
        <begin position="15"/>
        <end position="37"/>
    </location>
</feature>
<evidence type="ECO:0000259" key="4">
    <source>
        <dbReference type="Pfam" id="PF25917"/>
    </source>
</evidence>
<dbReference type="InterPro" id="IPR058625">
    <property type="entry name" value="MdtA-like_BSH"/>
</dbReference>
<evidence type="ECO:0000313" key="7">
    <source>
        <dbReference type="Proteomes" id="UP000188820"/>
    </source>
</evidence>
<protein>
    <submittedName>
        <fullName evidence="6">Efflux transporter periplasmic adaptor subunit</fullName>
    </submittedName>
</protein>
<dbReference type="SUPFAM" id="SSF111369">
    <property type="entry name" value="HlyD-like secretion proteins"/>
    <property type="match status" value="1"/>
</dbReference>
<evidence type="ECO:0000256" key="2">
    <source>
        <dbReference type="SAM" id="Phobius"/>
    </source>
</evidence>
<dbReference type="Gene3D" id="2.40.30.170">
    <property type="match status" value="1"/>
</dbReference>
<evidence type="ECO:0000313" key="6">
    <source>
        <dbReference type="EMBL" id="OOF67931.1"/>
    </source>
</evidence>